<dbReference type="Proteomes" id="UP000176633">
    <property type="component" value="Unassembled WGS sequence"/>
</dbReference>
<protein>
    <recommendedName>
        <fullName evidence="2">Helicase HerA central domain-containing protein</fullName>
    </recommendedName>
</protein>
<accession>A0A1F6C1I4</accession>
<gene>
    <name evidence="3" type="ORF">A3G50_01395</name>
</gene>
<keyword evidence="1" id="KW-1133">Transmembrane helix</keyword>
<keyword evidence="1" id="KW-0472">Membrane</keyword>
<evidence type="ECO:0000313" key="4">
    <source>
        <dbReference type="Proteomes" id="UP000176633"/>
    </source>
</evidence>
<name>A0A1F6C1I4_9BACT</name>
<dbReference type="EMBL" id="MFKM01000031">
    <property type="protein sequence ID" value="OGG42923.1"/>
    <property type="molecule type" value="Genomic_DNA"/>
</dbReference>
<proteinExistence type="predicted"/>
<dbReference type="STRING" id="1798473.A3G50_01395"/>
<evidence type="ECO:0000259" key="2">
    <source>
        <dbReference type="Pfam" id="PF01935"/>
    </source>
</evidence>
<comment type="caution">
    <text evidence="3">The sequence shown here is derived from an EMBL/GenBank/DDBJ whole genome shotgun (WGS) entry which is preliminary data.</text>
</comment>
<dbReference type="Gene3D" id="3.40.50.300">
    <property type="entry name" value="P-loop containing nucleotide triphosphate hydrolases"/>
    <property type="match status" value="2"/>
</dbReference>
<dbReference type="InterPro" id="IPR051162">
    <property type="entry name" value="T4SS_component"/>
</dbReference>
<dbReference type="InterPro" id="IPR027417">
    <property type="entry name" value="P-loop_NTPase"/>
</dbReference>
<dbReference type="AlphaFoldDB" id="A0A1F6C1I4"/>
<feature type="domain" description="Helicase HerA central" evidence="2">
    <location>
        <begin position="329"/>
        <end position="390"/>
    </location>
</feature>
<keyword evidence="1" id="KW-0812">Transmembrane</keyword>
<dbReference type="Pfam" id="PF01935">
    <property type="entry name" value="DUF87"/>
    <property type="match status" value="1"/>
</dbReference>
<sequence>MISNFLNLDYNKFMFQIASLLLALAVIIWLFSKFQSRQSGRIGQPVFRKHSLLLLKFPKGERNFSAEGGPALGWKDEIRLSENFFDLLGGFNNPVVLEAAVHHVGEEIHFYLVGDGKTLDFVGRQIQKIWPGVQLDEVDDYDVFNPQGFNEGAYLKLAHELSLPIRTYEQAGADTFAPILAVLAKLEEVGEGAALQLVFKPASQAIRRKITNKEKIAKPLFRVNLRLAASASSSYRVKEIFEKLIGAFSPFASLRENELKVVKPKNIANFHFGFCFRTFDEEESLILNSEELASVFHFPISSTIIPRIKWLKSKEVRPPAGLSSRGVIIGENVFQGKVQPIYLDYSDRARHLEIIGQAGTGKSTSIINLAIADIKQGKGVAIIDPEGDIIQGVIGNIPRERMADVIYFDPTDIWRPFGLNLLEFNTDNPEEKEFIIEETSSIFQKLFTGETKNEMGPMFARYLKNAIRLLLADSRNDPSTLLDIPRIFTSYDFRHRKIQQMTDSKMAEFWANEVALHEITPFIISRFNNLIANDYLRPIIGQARSAFNFRRALDGGKIILVNLAKNRLGNENANLLGMIFAEKIALAAFSRLGQPEDKRQPFYLYLDEFYNYITDSLAITLASVSQYGLFLNLVHRSTEELSPAQLNLVGKFGSIIVFRVDLNDAQVLIDKFEPVFSVNDLIGLDNFNACSRILVKGNLSRPFSIRILLPPAADSSLAKEIKDLSRTVYNQNKQKTEIEIYERFSSC</sequence>
<organism evidence="3 4">
    <name type="scientific">Candidatus Jorgensenbacteria bacterium RIFCSPLOWO2_12_FULL_42_11</name>
    <dbReference type="NCBI Taxonomy" id="1798473"/>
    <lineage>
        <taxon>Bacteria</taxon>
        <taxon>Candidatus Joergenseniibacteriota</taxon>
    </lineage>
</organism>
<reference evidence="3 4" key="1">
    <citation type="journal article" date="2016" name="Nat. Commun.">
        <title>Thousands of microbial genomes shed light on interconnected biogeochemical processes in an aquifer system.</title>
        <authorList>
            <person name="Anantharaman K."/>
            <person name="Brown C.T."/>
            <person name="Hug L.A."/>
            <person name="Sharon I."/>
            <person name="Castelle C.J."/>
            <person name="Probst A.J."/>
            <person name="Thomas B.C."/>
            <person name="Singh A."/>
            <person name="Wilkins M.J."/>
            <person name="Karaoz U."/>
            <person name="Brodie E.L."/>
            <person name="Williams K.H."/>
            <person name="Hubbard S.S."/>
            <person name="Banfield J.F."/>
        </authorList>
    </citation>
    <scope>NUCLEOTIDE SEQUENCE [LARGE SCALE GENOMIC DNA]</scope>
</reference>
<evidence type="ECO:0000313" key="3">
    <source>
        <dbReference type="EMBL" id="OGG42923.1"/>
    </source>
</evidence>
<dbReference type="SUPFAM" id="SSF52540">
    <property type="entry name" value="P-loop containing nucleoside triphosphate hydrolases"/>
    <property type="match status" value="1"/>
</dbReference>
<evidence type="ECO:0000256" key="1">
    <source>
        <dbReference type="SAM" id="Phobius"/>
    </source>
</evidence>
<dbReference type="PANTHER" id="PTHR30121:SF6">
    <property type="entry name" value="SLR6007 PROTEIN"/>
    <property type="match status" value="1"/>
</dbReference>
<feature type="transmembrane region" description="Helical" evidence="1">
    <location>
        <begin position="13"/>
        <end position="31"/>
    </location>
</feature>
<dbReference type="InterPro" id="IPR002789">
    <property type="entry name" value="HerA_central"/>
</dbReference>
<dbReference type="PANTHER" id="PTHR30121">
    <property type="entry name" value="UNCHARACTERIZED PROTEIN YJGR-RELATED"/>
    <property type="match status" value="1"/>
</dbReference>